<gene>
    <name evidence="3" type="ORF">SAMN05216323_10539</name>
</gene>
<feature type="chain" id="PRO_5011792350" evidence="1">
    <location>
        <begin position="22"/>
        <end position="348"/>
    </location>
</feature>
<reference evidence="3 4" key="1">
    <citation type="submission" date="2016-09" db="EMBL/GenBank/DDBJ databases">
        <authorList>
            <person name="Capua I."/>
            <person name="De Benedictis P."/>
            <person name="Joannis T."/>
            <person name="Lombin L.H."/>
            <person name="Cattoli G."/>
        </authorList>
    </citation>
    <scope>NUCLEOTIDE SEQUENCE [LARGE SCALE GENOMIC DNA]</scope>
    <source>
        <strain evidence="3 4">A7P-90m</strain>
    </source>
</reference>
<accession>A0A1G6PLS5</accession>
<feature type="signal peptide" evidence="1">
    <location>
        <begin position="1"/>
        <end position="21"/>
    </location>
</feature>
<dbReference type="OrthoDB" id="1164513at2"/>
<dbReference type="EMBL" id="FMYP01000053">
    <property type="protein sequence ID" value="SDC81212.1"/>
    <property type="molecule type" value="Genomic_DNA"/>
</dbReference>
<name>A0A1G6PLS5_9BACT</name>
<keyword evidence="1" id="KW-0732">Signal</keyword>
<dbReference type="InterPro" id="IPR026444">
    <property type="entry name" value="Secre_tail"/>
</dbReference>
<dbReference type="AlphaFoldDB" id="A0A1G6PLS5"/>
<dbReference type="RefSeq" id="WP_092439611.1">
    <property type="nucleotide sequence ID" value="NZ_FMYP01000053.1"/>
</dbReference>
<protein>
    <submittedName>
        <fullName evidence="3">Por secretion system C-terminal sorting domain-containing protein</fullName>
    </submittedName>
</protein>
<dbReference type="Proteomes" id="UP000199452">
    <property type="component" value="Unassembled WGS sequence"/>
</dbReference>
<organism evidence="3 4">
    <name type="scientific">Williamwhitmania taraxaci</name>
    <dbReference type="NCBI Taxonomy" id="1640674"/>
    <lineage>
        <taxon>Bacteria</taxon>
        <taxon>Pseudomonadati</taxon>
        <taxon>Bacteroidota</taxon>
        <taxon>Bacteroidia</taxon>
        <taxon>Bacteroidales</taxon>
        <taxon>Williamwhitmaniaceae</taxon>
        <taxon>Williamwhitmania</taxon>
    </lineage>
</organism>
<dbReference type="Pfam" id="PF18962">
    <property type="entry name" value="Por_Secre_tail"/>
    <property type="match status" value="1"/>
</dbReference>
<evidence type="ECO:0000259" key="2">
    <source>
        <dbReference type="Pfam" id="PF18962"/>
    </source>
</evidence>
<keyword evidence="4" id="KW-1185">Reference proteome</keyword>
<proteinExistence type="predicted"/>
<dbReference type="STRING" id="1640674.SAMN05216323_10539"/>
<dbReference type="Gene3D" id="2.60.40.4070">
    <property type="match status" value="1"/>
</dbReference>
<evidence type="ECO:0000256" key="1">
    <source>
        <dbReference type="SAM" id="SignalP"/>
    </source>
</evidence>
<evidence type="ECO:0000313" key="3">
    <source>
        <dbReference type="EMBL" id="SDC81212.1"/>
    </source>
</evidence>
<evidence type="ECO:0000313" key="4">
    <source>
        <dbReference type="Proteomes" id="UP000199452"/>
    </source>
</evidence>
<dbReference type="NCBIfam" id="TIGR04183">
    <property type="entry name" value="Por_Secre_tail"/>
    <property type="match status" value="1"/>
</dbReference>
<feature type="domain" description="Secretion system C-terminal sorting" evidence="2">
    <location>
        <begin position="267"/>
        <end position="341"/>
    </location>
</feature>
<sequence>MNKLLLLAVSLLWGVSGQSQVVLTYKIHGLLAGTENRMQLTSYVDPGETGVNTRWDFSEVKNTGTFSGSLTSLSLSRAGALFSAGNTTLEEFGNLFVFNTTEEKLEQWGYLSGQGGTRIQYTKPFVKMKFPFSFGREFSGDFSAEYIAGDKVMGSMVGTYSVAGDGLGTLILPDGKEHVNVLRVKEVKKYETNLNGQRFYYVDESIRWYSQDSRYPLMVLIKSSVSGLNGSKSVPTVSTRAAYSTVIPAERGSLFMEGVKLAPSIKVFPNPFRGQATIAVNLSDVTSLTIDVFDVSGRLVKQLVSATLPAGDHSFIFSNDEKESNEGAYIIRVNSNGQLSTYRVVELK</sequence>